<evidence type="ECO:0000256" key="1">
    <source>
        <dbReference type="ARBA" id="ARBA00004141"/>
    </source>
</evidence>
<dbReference type="GO" id="GO:0005249">
    <property type="term" value="F:voltage-gated potassium channel activity"/>
    <property type="evidence" value="ECO:0007669"/>
    <property type="project" value="InterPro"/>
</dbReference>
<keyword evidence="5" id="KW-0406">Ion transport</keyword>
<dbReference type="InterPro" id="IPR018490">
    <property type="entry name" value="cNMP-bd_dom_sf"/>
</dbReference>
<gene>
    <name evidence="10" type="ORF">BSTOLATCC_MIC62521</name>
</gene>
<evidence type="ECO:0000256" key="5">
    <source>
        <dbReference type="ARBA" id="ARBA00023065"/>
    </source>
</evidence>
<dbReference type="Gene3D" id="2.60.120.10">
    <property type="entry name" value="Jelly Rolls"/>
    <property type="match status" value="1"/>
</dbReference>
<reference evidence="10" key="1">
    <citation type="submission" date="2021-09" db="EMBL/GenBank/DDBJ databases">
        <authorList>
            <consortium name="AG Swart"/>
            <person name="Singh M."/>
            <person name="Singh A."/>
            <person name="Seah K."/>
            <person name="Emmerich C."/>
        </authorList>
    </citation>
    <scope>NUCLEOTIDE SEQUENCE</scope>
    <source>
        <strain evidence="10">ATCC30299</strain>
    </source>
</reference>
<dbReference type="PRINTS" id="PR01463">
    <property type="entry name" value="EAGCHANLFMLY"/>
</dbReference>
<evidence type="ECO:0000256" key="7">
    <source>
        <dbReference type="ARBA" id="ARBA00023303"/>
    </source>
</evidence>
<proteinExistence type="predicted"/>
<evidence type="ECO:0000313" key="10">
    <source>
        <dbReference type="EMBL" id="CAG9334939.1"/>
    </source>
</evidence>
<dbReference type="FunFam" id="1.10.287.70:FF:000123">
    <property type="entry name" value="Potassium channel KAT3"/>
    <property type="match status" value="1"/>
</dbReference>
<dbReference type="PANTHER" id="PTHR47823">
    <property type="entry name" value="ION_TRANS DOMAIN-CONTAINING PROTEIN"/>
    <property type="match status" value="1"/>
</dbReference>
<comment type="subcellular location">
    <subcellularLocation>
        <location evidence="1">Membrane</location>
        <topology evidence="1">Multi-pass membrane protein</topology>
    </subcellularLocation>
</comment>
<keyword evidence="2" id="KW-0813">Transport</keyword>
<dbReference type="InterPro" id="IPR014710">
    <property type="entry name" value="RmlC-like_jellyroll"/>
</dbReference>
<feature type="transmembrane region" description="Helical" evidence="8">
    <location>
        <begin position="176"/>
        <end position="194"/>
    </location>
</feature>
<keyword evidence="6 8" id="KW-0472">Membrane</keyword>
<evidence type="ECO:0000256" key="6">
    <source>
        <dbReference type="ARBA" id="ARBA00023136"/>
    </source>
</evidence>
<dbReference type="EMBL" id="CAJZBQ010000060">
    <property type="protein sequence ID" value="CAG9334939.1"/>
    <property type="molecule type" value="Genomic_DNA"/>
</dbReference>
<organism evidence="10 11">
    <name type="scientific">Blepharisma stoltei</name>
    <dbReference type="NCBI Taxonomy" id="1481888"/>
    <lineage>
        <taxon>Eukaryota</taxon>
        <taxon>Sar</taxon>
        <taxon>Alveolata</taxon>
        <taxon>Ciliophora</taxon>
        <taxon>Postciliodesmatophora</taxon>
        <taxon>Heterotrichea</taxon>
        <taxon>Heterotrichida</taxon>
        <taxon>Blepharismidae</taxon>
        <taxon>Blepharisma</taxon>
    </lineage>
</organism>
<dbReference type="Proteomes" id="UP001162131">
    <property type="component" value="Unassembled WGS sequence"/>
</dbReference>
<name>A0AAU9KGU8_9CILI</name>
<dbReference type="InterPro" id="IPR018488">
    <property type="entry name" value="cNMP-bd_CS"/>
</dbReference>
<dbReference type="CDD" id="cd00038">
    <property type="entry name" value="CAP_ED"/>
    <property type="match status" value="1"/>
</dbReference>
<comment type="caution">
    <text evidence="10">The sequence shown here is derived from an EMBL/GenBank/DDBJ whole genome shotgun (WGS) entry which is preliminary data.</text>
</comment>
<evidence type="ECO:0000256" key="3">
    <source>
        <dbReference type="ARBA" id="ARBA00022692"/>
    </source>
</evidence>
<sequence>MVNQSIISFLNRKYIKTNTTEESEKLNNSRKADKNDEELKDPAPIIIHDFEIPENLLYEPINRFKYAIIWQRAKRKILITLRLRKMINEVRLFGPSHGVFTEYTVSPPQIDDYFKSRAKNIIDKYHKKKENLPAFVLHPSGYIREILNAFIFVILLYTAIVIPYIMAFLITNNWDFWFWIDFAQDCVFIIDLILNFNTAYYKKDGAFITDRKMIIWHYLTGWFVIDLAASVPFEMIDALASNSFSQNHDEIMKALKLRILFKGLRLSRLIKFLDSKSLKKIFECLELNFNFHRRSVVIMYWILGVLVLMHIAACMFYMTGKLDDFDPDSWIVTNDYLDKNSYTKYLAAFYWAMTTFTSIGYGDIYASTIPEKIVAILWMAIGVYFLSFSISNIAKLFEESDTKTRILDKKMAVVEAYIKSSALSNNIKMKIQRIVSNNAMKKNYSQNERDDMLDDFPTTLKYEIGINMHFGAITKLEFFQNKDFKFISEVAAYLQPMYVPYSEFVVAIGEVADSMYFVVKGRASYVCENNIAFYKCNEGESFGDYEAINRVTRKYNIMAGLNLHLLILTQKTCSKIKFGFPLIWKEMEKRASEKDEKIKYLLAEMNALIKANKVGMLNELTSLSFKKLIIEELKKLDNEKESVIFIKNEGLGNKELAVMKEQMIRNNAKMERIERLLKKMLESEDIYMDCVSSSESESLTTRGRLLS</sequence>
<keyword evidence="7" id="KW-0407">Ion channel</keyword>
<evidence type="ECO:0000256" key="2">
    <source>
        <dbReference type="ARBA" id="ARBA00022448"/>
    </source>
</evidence>
<evidence type="ECO:0000313" key="11">
    <source>
        <dbReference type="Proteomes" id="UP001162131"/>
    </source>
</evidence>
<feature type="transmembrane region" description="Helical" evidence="8">
    <location>
        <begin position="373"/>
        <end position="394"/>
    </location>
</feature>
<keyword evidence="11" id="KW-1185">Reference proteome</keyword>
<dbReference type="PROSITE" id="PS00888">
    <property type="entry name" value="CNMP_BINDING_1"/>
    <property type="match status" value="1"/>
</dbReference>
<evidence type="ECO:0000256" key="4">
    <source>
        <dbReference type="ARBA" id="ARBA00022989"/>
    </source>
</evidence>
<dbReference type="SUPFAM" id="SSF51206">
    <property type="entry name" value="cAMP-binding domain-like"/>
    <property type="match status" value="1"/>
</dbReference>
<feature type="transmembrane region" description="Helical" evidence="8">
    <location>
        <begin position="146"/>
        <end position="170"/>
    </location>
</feature>
<dbReference type="GO" id="GO:0016020">
    <property type="term" value="C:membrane"/>
    <property type="evidence" value="ECO:0007669"/>
    <property type="project" value="UniProtKB-SubCell"/>
</dbReference>
<dbReference type="Pfam" id="PF00520">
    <property type="entry name" value="Ion_trans"/>
    <property type="match status" value="1"/>
</dbReference>
<dbReference type="Gene3D" id="1.10.287.70">
    <property type="match status" value="1"/>
</dbReference>
<keyword evidence="3 8" id="KW-0812">Transmembrane</keyword>
<dbReference type="PROSITE" id="PS50042">
    <property type="entry name" value="CNMP_BINDING_3"/>
    <property type="match status" value="1"/>
</dbReference>
<dbReference type="InterPro" id="IPR000595">
    <property type="entry name" value="cNMP-bd_dom"/>
</dbReference>
<keyword evidence="4 8" id="KW-1133">Transmembrane helix</keyword>
<dbReference type="AlphaFoldDB" id="A0AAU9KGU8"/>
<feature type="transmembrane region" description="Helical" evidence="8">
    <location>
        <begin position="345"/>
        <end position="366"/>
    </location>
</feature>
<evidence type="ECO:0000259" key="9">
    <source>
        <dbReference type="PROSITE" id="PS50042"/>
    </source>
</evidence>
<feature type="domain" description="Cyclic nucleotide-binding" evidence="9">
    <location>
        <begin position="478"/>
        <end position="576"/>
    </location>
</feature>
<dbReference type="InterPro" id="IPR005821">
    <property type="entry name" value="Ion_trans_dom"/>
</dbReference>
<dbReference type="InterPro" id="IPR003938">
    <property type="entry name" value="K_chnl_volt-dep_EAG/ELK/ERG"/>
</dbReference>
<accession>A0AAU9KGU8</accession>
<feature type="transmembrane region" description="Helical" evidence="8">
    <location>
        <begin position="297"/>
        <end position="318"/>
    </location>
</feature>
<protein>
    <recommendedName>
        <fullName evidence="9">Cyclic nucleotide-binding domain-containing protein</fullName>
    </recommendedName>
</protein>
<dbReference type="SUPFAM" id="SSF81324">
    <property type="entry name" value="Voltage-gated potassium channels"/>
    <property type="match status" value="1"/>
</dbReference>
<evidence type="ECO:0000256" key="8">
    <source>
        <dbReference type="SAM" id="Phobius"/>
    </source>
</evidence>
<dbReference type="PANTHER" id="PTHR47823:SF9">
    <property type="entry name" value="CHROMOSOME UNDETERMINED SCAFFOLD_10, WHOLE GENOME SHOTGUN SEQUENCE"/>
    <property type="match status" value="1"/>
</dbReference>